<keyword evidence="3" id="KW-1185">Reference proteome</keyword>
<dbReference type="AlphaFoldDB" id="A0AAD7UN74"/>
<dbReference type="EMBL" id="JAQMWT010000037">
    <property type="protein sequence ID" value="KAJ8613007.1"/>
    <property type="molecule type" value="Genomic_DNA"/>
</dbReference>
<gene>
    <name evidence="2" type="ORF">CTAYLR_004045</name>
</gene>
<keyword evidence="1" id="KW-0732">Signal</keyword>
<accession>A0AAD7UN74</accession>
<proteinExistence type="predicted"/>
<evidence type="ECO:0000313" key="2">
    <source>
        <dbReference type="EMBL" id="KAJ8613007.1"/>
    </source>
</evidence>
<evidence type="ECO:0000256" key="1">
    <source>
        <dbReference type="SAM" id="SignalP"/>
    </source>
</evidence>
<feature type="signal peptide" evidence="1">
    <location>
        <begin position="1"/>
        <end position="16"/>
    </location>
</feature>
<reference evidence="2" key="1">
    <citation type="submission" date="2023-01" db="EMBL/GenBank/DDBJ databases">
        <title>Metagenome sequencing of chrysophaentin producing Chrysophaeum taylorii.</title>
        <authorList>
            <person name="Davison J."/>
            <person name="Bewley C."/>
        </authorList>
    </citation>
    <scope>NUCLEOTIDE SEQUENCE</scope>
    <source>
        <strain evidence="2">NIES-1699</strain>
    </source>
</reference>
<name>A0AAD7UN74_9STRA</name>
<organism evidence="2 3">
    <name type="scientific">Chrysophaeum taylorii</name>
    <dbReference type="NCBI Taxonomy" id="2483200"/>
    <lineage>
        <taxon>Eukaryota</taxon>
        <taxon>Sar</taxon>
        <taxon>Stramenopiles</taxon>
        <taxon>Ochrophyta</taxon>
        <taxon>Pelagophyceae</taxon>
        <taxon>Pelagomonadales</taxon>
        <taxon>Pelagomonadaceae</taxon>
        <taxon>Chrysophaeum</taxon>
    </lineage>
</organism>
<comment type="caution">
    <text evidence="2">The sequence shown here is derived from an EMBL/GenBank/DDBJ whole genome shotgun (WGS) entry which is preliminary data.</text>
</comment>
<feature type="chain" id="PRO_5042063253" evidence="1">
    <location>
        <begin position="17"/>
        <end position="669"/>
    </location>
</feature>
<dbReference type="SUPFAM" id="SSF53383">
    <property type="entry name" value="PLP-dependent transferases"/>
    <property type="match status" value="1"/>
</dbReference>
<evidence type="ECO:0000313" key="3">
    <source>
        <dbReference type="Proteomes" id="UP001230188"/>
    </source>
</evidence>
<dbReference type="InterPro" id="IPR015424">
    <property type="entry name" value="PyrdxlP-dep_Trfase"/>
</dbReference>
<protein>
    <submittedName>
        <fullName evidence="2">Uncharacterized protein</fullName>
    </submittedName>
</protein>
<sequence>MLLLAIVIAAVNAVDSESWFKNGEPSKNCAWVSEYVPIRCDVKGEDATLAMDACEDSCAGASIDDGSMDAVDDAIMMYYKGGQYNECPEETMYWEHDASVYGGYAGCVGEYLYTPCEQDGFDPDATDAGEKPFQFNETTMECVPTGTTPTTRSFWIIWGLPSDTNTLVNMTGLNPVVKFPLLRMTYPSYTWQGEEIADDSNAIPKMKSWLTYLNVMTEEQVEDYNVVMTKGTEAGMVTLIAAKILELASTTCNRNFCQFMQAPAYGYASSDSERLANANKDLFFTEGCPDEFDPQDVTISDMGWFPGNVLPSCAGFDNVSYSADSTSANSPWIETMVWPENPSGVLKTPQIPDSNRRICDGCYVYPQFFGMNGNEVAEIPECASWATSVTKAYSAAARTGFLVYKTEPATNGFYIDEIASDLTTLTYGDYSEWSWWGHVQIVDMLTTKPYTDPTSWIGAYAIIQNRKWEAIIDGFEGCPYVEVTNPNAGAYVWFRMLEPYLGLTEGYAEPTFFLETMGVRATTYFFGFRGADPATYYGDNYTNYDFVRLQLFRDVYVYEEVARRAAIVCSGGTVEGFVSGEQWAEMMGAGRRRRLVAGGGRLTVDDHKDLIANHAPHLSAEQAEVHAAQAAYSQKAHDDVQAHCAPEYATSCLYRWTGGKQGYDTDLPL</sequence>
<dbReference type="Proteomes" id="UP001230188">
    <property type="component" value="Unassembled WGS sequence"/>
</dbReference>